<comment type="caution">
    <text evidence="1">The sequence shown here is derived from an EMBL/GenBank/DDBJ whole genome shotgun (WGS) entry which is preliminary data.</text>
</comment>
<evidence type="ECO:0000313" key="1">
    <source>
        <dbReference type="EMBL" id="KKL47380.1"/>
    </source>
</evidence>
<gene>
    <name evidence="1" type="ORF">LCGC14_2336150</name>
</gene>
<reference evidence="1" key="1">
    <citation type="journal article" date="2015" name="Nature">
        <title>Complex archaea that bridge the gap between prokaryotes and eukaryotes.</title>
        <authorList>
            <person name="Spang A."/>
            <person name="Saw J.H."/>
            <person name="Jorgensen S.L."/>
            <person name="Zaremba-Niedzwiedzka K."/>
            <person name="Martijn J."/>
            <person name="Lind A.E."/>
            <person name="van Eijk R."/>
            <person name="Schleper C."/>
            <person name="Guy L."/>
            <person name="Ettema T.J."/>
        </authorList>
    </citation>
    <scope>NUCLEOTIDE SEQUENCE</scope>
</reference>
<organism evidence="1">
    <name type="scientific">marine sediment metagenome</name>
    <dbReference type="NCBI Taxonomy" id="412755"/>
    <lineage>
        <taxon>unclassified sequences</taxon>
        <taxon>metagenomes</taxon>
        <taxon>ecological metagenomes</taxon>
    </lineage>
</organism>
<proteinExistence type="predicted"/>
<protein>
    <submittedName>
        <fullName evidence="1">Uncharacterized protein</fullName>
    </submittedName>
</protein>
<accession>A0A0F9ER79</accession>
<dbReference type="EMBL" id="LAZR01033687">
    <property type="protein sequence ID" value="KKL47380.1"/>
    <property type="molecule type" value="Genomic_DNA"/>
</dbReference>
<name>A0A0F9ER79_9ZZZZ</name>
<sequence>MTALPTPTWRSECDRASLTGTQLFGVSEWFNGRMFA</sequence>
<dbReference type="AlphaFoldDB" id="A0A0F9ER79"/>